<proteinExistence type="predicted"/>
<dbReference type="NCBIfam" id="NF041644">
    <property type="entry name" value="CBO0543_fam"/>
    <property type="match status" value="1"/>
</dbReference>
<protein>
    <submittedName>
        <fullName evidence="2">Uncharacterized protein</fullName>
    </submittedName>
</protein>
<keyword evidence="1" id="KW-0472">Membrane</keyword>
<dbReference type="Proteomes" id="UP001296943">
    <property type="component" value="Unassembled WGS sequence"/>
</dbReference>
<evidence type="ECO:0000256" key="1">
    <source>
        <dbReference type="SAM" id="Phobius"/>
    </source>
</evidence>
<dbReference type="EMBL" id="JAFBDR010000004">
    <property type="protein sequence ID" value="MBM7570599.1"/>
    <property type="molecule type" value="Genomic_DNA"/>
</dbReference>
<reference evidence="2 3" key="1">
    <citation type="submission" date="2021-01" db="EMBL/GenBank/DDBJ databases">
        <title>Genomic Encyclopedia of Type Strains, Phase IV (KMG-IV): sequencing the most valuable type-strain genomes for metagenomic binning, comparative biology and taxonomic classification.</title>
        <authorList>
            <person name="Goeker M."/>
        </authorList>
    </citation>
    <scope>NUCLEOTIDE SEQUENCE [LARGE SCALE GENOMIC DNA]</scope>
    <source>
        <strain evidence="2 3">DSM 23711</strain>
    </source>
</reference>
<organism evidence="2 3">
    <name type="scientific">Aquibacillus albus</name>
    <dbReference type="NCBI Taxonomy" id="1168171"/>
    <lineage>
        <taxon>Bacteria</taxon>
        <taxon>Bacillati</taxon>
        <taxon>Bacillota</taxon>
        <taxon>Bacilli</taxon>
        <taxon>Bacillales</taxon>
        <taxon>Bacillaceae</taxon>
        <taxon>Aquibacillus</taxon>
    </lineage>
</organism>
<name>A0ABS2MXL8_9BACI</name>
<keyword evidence="1" id="KW-0812">Transmembrane</keyword>
<feature type="transmembrane region" description="Helical" evidence="1">
    <location>
        <begin position="80"/>
        <end position="100"/>
    </location>
</feature>
<keyword evidence="3" id="KW-1185">Reference proteome</keyword>
<sequence length="104" mass="12289">MGRGYYSFPARPFPAVFSINILFTIILLPMFSFFIIYLFRRLRKGLQLLVSISISVLIAIGEHFAELLGLFIHANTWNHSYSIIGYFLFIWVIWLFYRWVCDQG</sequence>
<dbReference type="InterPro" id="IPR048147">
    <property type="entry name" value="CBO0543-like"/>
</dbReference>
<accession>A0ABS2MXL8</accession>
<gene>
    <name evidence="2" type="ORF">JOC48_001077</name>
</gene>
<comment type="caution">
    <text evidence="2">The sequence shown here is derived from an EMBL/GenBank/DDBJ whole genome shotgun (WGS) entry which is preliminary data.</text>
</comment>
<keyword evidence="1" id="KW-1133">Transmembrane helix</keyword>
<feature type="transmembrane region" description="Helical" evidence="1">
    <location>
        <begin position="15"/>
        <end position="39"/>
    </location>
</feature>
<evidence type="ECO:0000313" key="2">
    <source>
        <dbReference type="EMBL" id="MBM7570599.1"/>
    </source>
</evidence>
<feature type="transmembrane region" description="Helical" evidence="1">
    <location>
        <begin position="46"/>
        <end position="74"/>
    </location>
</feature>
<evidence type="ECO:0000313" key="3">
    <source>
        <dbReference type="Proteomes" id="UP001296943"/>
    </source>
</evidence>